<evidence type="ECO:0000313" key="4">
    <source>
        <dbReference type="Proteomes" id="UP000607559"/>
    </source>
</evidence>
<dbReference type="InterPro" id="IPR002347">
    <property type="entry name" value="SDR_fam"/>
</dbReference>
<organism evidence="3 4">
    <name type="scientific">Puia dinghuensis</name>
    <dbReference type="NCBI Taxonomy" id="1792502"/>
    <lineage>
        <taxon>Bacteria</taxon>
        <taxon>Pseudomonadati</taxon>
        <taxon>Bacteroidota</taxon>
        <taxon>Chitinophagia</taxon>
        <taxon>Chitinophagales</taxon>
        <taxon>Chitinophagaceae</taxon>
        <taxon>Puia</taxon>
    </lineage>
</organism>
<dbReference type="PANTHER" id="PTHR43669:SF3">
    <property type="entry name" value="ALCOHOL DEHYDROGENASE, PUTATIVE (AFU_ORTHOLOGUE AFUA_3G03445)-RELATED"/>
    <property type="match status" value="1"/>
</dbReference>
<dbReference type="Pfam" id="PF13561">
    <property type="entry name" value="adh_short_C2"/>
    <property type="match status" value="1"/>
</dbReference>
<reference evidence="3" key="2">
    <citation type="submission" date="2020-09" db="EMBL/GenBank/DDBJ databases">
        <authorList>
            <person name="Sun Q."/>
            <person name="Zhou Y."/>
        </authorList>
    </citation>
    <scope>NUCLEOTIDE SEQUENCE</scope>
    <source>
        <strain evidence="3">CGMCC 1.15448</strain>
    </source>
</reference>
<dbReference type="Gene3D" id="3.40.50.720">
    <property type="entry name" value="NAD(P)-binding Rossmann-like Domain"/>
    <property type="match status" value="1"/>
</dbReference>
<accession>A0A8J2UC52</accession>
<dbReference type="PRINTS" id="PR00081">
    <property type="entry name" value="GDHRDH"/>
</dbReference>
<evidence type="ECO:0000256" key="1">
    <source>
        <dbReference type="ARBA" id="ARBA00006484"/>
    </source>
</evidence>
<evidence type="ECO:0000313" key="3">
    <source>
        <dbReference type="EMBL" id="GGA96080.1"/>
    </source>
</evidence>
<dbReference type="CDD" id="cd05233">
    <property type="entry name" value="SDR_c"/>
    <property type="match status" value="1"/>
</dbReference>
<proteinExistence type="inferred from homology"/>
<reference evidence="3" key="1">
    <citation type="journal article" date="2014" name="Int. J. Syst. Evol. Microbiol.">
        <title>Complete genome sequence of Corynebacterium casei LMG S-19264T (=DSM 44701T), isolated from a smear-ripened cheese.</title>
        <authorList>
            <consortium name="US DOE Joint Genome Institute (JGI-PGF)"/>
            <person name="Walter F."/>
            <person name="Albersmeier A."/>
            <person name="Kalinowski J."/>
            <person name="Ruckert C."/>
        </authorList>
    </citation>
    <scope>NUCLEOTIDE SEQUENCE</scope>
    <source>
        <strain evidence="3">CGMCC 1.15448</strain>
    </source>
</reference>
<comment type="caution">
    <text evidence="3">The sequence shown here is derived from an EMBL/GenBank/DDBJ whole genome shotgun (WGS) entry which is preliminary data.</text>
</comment>
<sequence>MNRLKDKVAVVYGNGAIGSTIAKAFAHEGAKVFLTGLTWEKLKAIADDIAAEGGAIEIAKVDALDEQSVEKHMNEVIKKTGQIDISFNAIGLPPKDIQHTPLTELPLEQFILPIATYTQAHFITARAAAKRMMKQGRGVIIMHTANISQVSSPGAGGRPAAWAALEALCRSLSVECGGNGVRSICLLTSAIPETPAIHSAFKELFEVSFKGNGTTWEQFNSIVANNTPRKKLTTLKELTDAAVFAASDEGSAITGTTFNLTAGMIQ</sequence>
<dbReference type="RefSeq" id="WP_188930966.1">
    <property type="nucleotide sequence ID" value="NZ_BMJC01000002.1"/>
</dbReference>
<comment type="similarity">
    <text evidence="1">Belongs to the short-chain dehydrogenases/reductases (SDR) family.</text>
</comment>
<dbReference type="SUPFAM" id="SSF51735">
    <property type="entry name" value="NAD(P)-binding Rossmann-fold domains"/>
    <property type="match status" value="1"/>
</dbReference>
<evidence type="ECO:0000256" key="2">
    <source>
        <dbReference type="ARBA" id="ARBA00023002"/>
    </source>
</evidence>
<dbReference type="AlphaFoldDB" id="A0A8J2UC52"/>
<keyword evidence="4" id="KW-1185">Reference proteome</keyword>
<dbReference type="GO" id="GO:0016491">
    <property type="term" value="F:oxidoreductase activity"/>
    <property type="evidence" value="ECO:0007669"/>
    <property type="project" value="UniProtKB-KW"/>
</dbReference>
<gene>
    <name evidence="3" type="ORF">GCM10011511_19200</name>
</gene>
<protein>
    <submittedName>
        <fullName evidence="3">Short-chain dehydrogenase</fullName>
    </submittedName>
</protein>
<dbReference type="PANTHER" id="PTHR43669">
    <property type="entry name" value="5-KETO-D-GLUCONATE 5-REDUCTASE"/>
    <property type="match status" value="1"/>
</dbReference>
<dbReference type="EMBL" id="BMJC01000002">
    <property type="protein sequence ID" value="GGA96080.1"/>
    <property type="molecule type" value="Genomic_DNA"/>
</dbReference>
<keyword evidence="2" id="KW-0560">Oxidoreductase</keyword>
<dbReference type="Proteomes" id="UP000607559">
    <property type="component" value="Unassembled WGS sequence"/>
</dbReference>
<dbReference type="InterPro" id="IPR036291">
    <property type="entry name" value="NAD(P)-bd_dom_sf"/>
</dbReference>
<name>A0A8J2UC52_9BACT</name>